<organism evidence="1 2">
    <name type="scientific">Oesophagostomum dentatum</name>
    <name type="common">Nodular worm</name>
    <dbReference type="NCBI Taxonomy" id="61180"/>
    <lineage>
        <taxon>Eukaryota</taxon>
        <taxon>Metazoa</taxon>
        <taxon>Ecdysozoa</taxon>
        <taxon>Nematoda</taxon>
        <taxon>Chromadorea</taxon>
        <taxon>Rhabditida</taxon>
        <taxon>Rhabditina</taxon>
        <taxon>Rhabditomorpha</taxon>
        <taxon>Strongyloidea</taxon>
        <taxon>Strongylidae</taxon>
        <taxon>Oesophagostomum</taxon>
    </lineage>
</organism>
<evidence type="ECO:0000313" key="1">
    <source>
        <dbReference type="EMBL" id="KHJ94187.1"/>
    </source>
</evidence>
<protein>
    <submittedName>
        <fullName evidence="1">Uncharacterized protein</fullName>
    </submittedName>
</protein>
<dbReference type="Proteomes" id="UP000053660">
    <property type="component" value="Unassembled WGS sequence"/>
</dbReference>
<dbReference type="EMBL" id="KN550427">
    <property type="protein sequence ID" value="KHJ94187.1"/>
    <property type="molecule type" value="Genomic_DNA"/>
</dbReference>
<name>A0A0B1TEG2_OESDE</name>
<gene>
    <name evidence="1" type="ORF">OESDEN_05889</name>
</gene>
<evidence type="ECO:0000313" key="2">
    <source>
        <dbReference type="Proteomes" id="UP000053660"/>
    </source>
</evidence>
<sequence>MDVCDEMGLFSQANVYASVYWDEYESCRNDLDYGNTTLVCDPSHRLANTTTAKLTDMLWKLQSRVGCECVDGCRRDNGRDEFIGLLHVTSSKNLTKGLILTVKSELQP</sequence>
<proteinExistence type="predicted"/>
<reference evidence="1 2" key="1">
    <citation type="submission" date="2014-03" db="EMBL/GenBank/DDBJ databases">
        <title>Draft genome of the hookworm Oesophagostomum dentatum.</title>
        <authorList>
            <person name="Mitreva M."/>
        </authorList>
    </citation>
    <scope>NUCLEOTIDE SEQUENCE [LARGE SCALE GENOMIC DNA]</scope>
    <source>
        <strain evidence="1 2">OD-Hann</strain>
    </source>
</reference>
<accession>A0A0B1TEG2</accession>
<keyword evidence="2" id="KW-1185">Reference proteome</keyword>
<dbReference type="OrthoDB" id="8062037at2759"/>
<dbReference type="AlphaFoldDB" id="A0A0B1TEG2"/>